<evidence type="ECO:0000313" key="6">
    <source>
        <dbReference type="Proteomes" id="UP000287519"/>
    </source>
</evidence>
<keyword evidence="3" id="KW-0012">Acyltransferase</keyword>
<dbReference type="Gene3D" id="3.40.50.10950">
    <property type="match status" value="1"/>
</dbReference>
<keyword evidence="2 5" id="KW-0808">Transferase</keyword>
<dbReference type="InterPro" id="IPR050500">
    <property type="entry name" value="Phos_Acetyltrans/Butyryltrans"/>
</dbReference>
<organism evidence="5 6">
    <name type="scientific">Rhodococcus wratislaviensis</name>
    <name type="common">Tsukamurella wratislaviensis</name>
    <dbReference type="NCBI Taxonomy" id="44752"/>
    <lineage>
        <taxon>Bacteria</taxon>
        <taxon>Bacillati</taxon>
        <taxon>Actinomycetota</taxon>
        <taxon>Actinomycetes</taxon>
        <taxon>Mycobacteriales</taxon>
        <taxon>Nocardiaceae</taxon>
        <taxon>Rhodococcus</taxon>
    </lineage>
</organism>
<dbReference type="EMBL" id="BHYM01000065">
    <property type="protein sequence ID" value="GCE43045.1"/>
    <property type="molecule type" value="Genomic_DNA"/>
</dbReference>
<dbReference type="AlphaFoldDB" id="A0A402CHJ3"/>
<evidence type="ECO:0000256" key="2">
    <source>
        <dbReference type="ARBA" id="ARBA00022679"/>
    </source>
</evidence>
<keyword evidence="6" id="KW-1185">Reference proteome</keyword>
<dbReference type="InterPro" id="IPR002505">
    <property type="entry name" value="PTA_PTB"/>
</dbReference>
<dbReference type="Pfam" id="PF01515">
    <property type="entry name" value="PTA_PTB"/>
    <property type="match status" value="1"/>
</dbReference>
<comment type="similarity">
    <text evidence="1">Belongs to the phosphate acetyltransferase and butyryltransferase family.</text>
</comment>
<evidence type="ECO:0000256" key="3">
    <source>
        <dbReference type="ARBA" id="ARBA00023315"/>
    </source>
</evidence>
<name>A0A402CHJ3_RHOWR</name>
<feature type="domain" description="Phosphate acetyl/butaryl transferase" evidence="4">
    <location>
        <begin position="48"/>
        <end position="355"/>
    </location>
</feature>
<comment type="caution">
    <text evidence="5">The sequence shown here is derived from an EMBL/GenBank/DDBJ whole genome shotgun (WGS) entry which is preliminary data.</text>
</comment>
<dbReference type="InterPro" id="IPR042112">
    <property type="entry name" value="P_AcTrfase_dom2"/>
</dbReference>
<evidence type="ECO:0000313" key="5">
    <source>
        <dbReference type="EMBL" id="GCE43045.1"/>
    </source>
</evidence>
<dbReference type="PIRSF" id="PIRSF000428">
    <property type="entry name" value="P_Ac_trans"/>
    <property type="match status" value="1"/>
</dbReference>
<dbReference type="NCBIfam" id="NF007233">
    <property type="entry name" value="PRK09653.1"/>
    <property type="match status" value="1"/>
</dbReference>
<dbReference type="Gene3D" id="3.40.50.10750">
    <property type="entry name" value="Isocitrate/Isopropylmalate dehydrogenase-like"/>
    <property type="match status" value="1"/>
</dbReference>
<proteinExistence type="inferred from homology"/>
<dbReference type="GO" id="GO:0016746">
    <property type="term" value="F:acyltransferase activity"/>
    <property type="evidence" value="ECO:0007669"/>
    <property type="project" value="UniProtKB-KW"/>
</dbReference>
<dbReference type="Proteomes" id="UP000287519">
    <property type="component" value="Unassembled WGS sequence"/>
</dbReference>
<dbReference type="InterPro" id="IPR042113">
    <property type="entry name" value="P_AcTrfase_dom1"/>
</dbReference>
<dbReference type="InterPro" id="IPR012147">
    <property type="entry name" value="P_Ac_Bu_trans"/>
</dbReference>
<evidence type="ECO:0000256" key="1">
    <source>
        <dbReference type="ARBA" id="ARBA00005656"/>
    </source>
</evidence>
<accession>A0A402CHJ3</accession>
<dbReference type="PANTHER" id="PTHR43356:SF1">
    <property type="entry name" value="PHOSPHATE ACETYLTRANSFERASE EUTD"/>
    <property type="match status" value="1"/>
</dbReference>
<dbReference type="SUPFAM" id="SSF53659">
    <property type="entry name" value="Isocitrate/Isopropylmalate dehydrogenase-like"/>
    <property type="match status" value="1"/>
</dbReference>
<reference evidence="5 6" key="1">
    <citation type="submission" date="2018-11" db="EMBL/GenBank/DDBJ databases">
        <title>Microbial catabolism of amino acid.</title>
        <authorList>
            <person name="Hibi M."/>
            <person name="Ogawa J."/>
        </authorList>
    </citation>
    <scope>NUCLEOTIDE SEQUENCE [LARGE SCALE GENOMIC DNA]</scope>
    <source>
        <strain evidence="5 6">C31-06</strain>
    </source>
</reference>
<sequence>MAVVVIDDRHPSSYRRESEAMAPGATTAPPTDAARLNDSSLIDHWTATLSGRNRTVALADGEDGRAIRAAHHLHHKCVVAPRLFGRRDVIRRTAEAAGIPLAEELVVDLDEAATDPAIRVAVASGFAKYPDRIESALSDPVCLAAAAVRAGVVDAGVAGASRPTSDVLRAGLRIVGLAPGSSILSSSFLMLLSDGRQLTFSDCAVVPDPTVEELVDIALAASSTHFQLTEQTPIAAMLSFSTQGSASHPRVEKVREAAERVRVRDPQLHVDGDLQFDAALVAEIGASKAPGSRVAGRANVLVFPNLDAGNIGYKIAQRLGGAIALGPILQGLAAPWNDLSRGCTGNDIELMALVSAVQSLAI</sequence>
<protein>
    <submittedName>
        <fullName evidence="5">Phosphate acetyltransferase</fullName>
    </submittedName>
</protein>
<evidence type="ECO:0000259" key="4">
    <source>
        <dbReference type="Pfam" id="PF01515"/>
    </source>
</evidence>
<dbReference type="PANTHER" id="PTHR43356">
    <property type="entry name" value="PHOSPHATE ACETYLTRANSFERASE"/>
    <property type="match status" value="1"/>
</dbReference>
<gene>
    <name evidence="5" type="ORF">Rhow_007174</name>
</gene>